<keyword evidence="1" id="KW-1133">Transmembrane helix</keyword>
<feature type="transmembrane region" description="Helical" evidence="1">
    <location>
        <begin position="120"/>
        <end position="145"/>
    </location>
</feature>
<protein>
    <submittedName>
        <fullName evidence="3">LytTR family transcriptional regulator</fullName>
    </submittedName>
</protein>
<dbReference type="PANTHER" id="PTHR37299:SF1">
    <property type="entry name" value="STAGE 0 SPORULATION PROTEIN A HOMOLOG"/>
    <property type="match status" value="1"/>
</dbReference>
<feature type="transmembrane region" description="Helical" evidence="1">
    <location>
        <begin position="21"/>
        <end position="41"/>
    </location>
</feature>
<dbReference type="PROSITE" id="PS50930">
    <property type="entry name" value="HTH_LYTTR"/>
    <property type="match status" value="1"/>
</dbReference>
<dbReference type="EMBL" id="WELI01000002">
    <property type="protein sequence ID" value="KAB7732248.1"/>
    <property type="molecule type" value="Genomic_DNA"/>
</dbReference>
<evidence type="ECO:0000256" key="1">
    <source>
        <dbReference type="SAM" id="Phobius"/>
    </source>
</evidence>
<dbReference type="SMART" id="SM00850">
    <property type="entry name" value="LytTR"/>
    <property type="match status" value="1"/>
</dbReference>
<dbReference type="RefSeq" id="WP_152123816.1">
    <property type="nucleotide sequence ID" value="NZ_WELI01000002.1"/>
</dbReference>
<organism evidence="3 4">
    <name type="scientific">Rudanella paleaurantiibacter</name>
    <dbReference type="NCBI Taxonomy" id="2614655"/>
    <lineage>
        <taxon>Bacteria</taxon>
        <taxon>Pseudomonadati</taxon>
        <taxon>Bacteroidota</taxon>
        <taxon>Cytophagia</taxon>
        <taxon>Cytophagales</taxon>
        <taxon>Cytophagaceae</taxon>
        <taxon>Rudanella</taxon>
    </lineage>
</organism>
<evidence type="ECO:0000259" key="2">
    <source>
        <dbReference type="PROSITE" id="PS50930"/>
    </source>
</evidence>
<gene>
    <name evidence="3" type="ORF">F5984_08590</name>
</gene>
<dbReference type="Proteomes" id="UP000488299">
    <property type="component" value="Unassembled WGS sequence"/>
</dbReference>
<dbReference type="PANTHER" id="PTHR37299">
    <property type="entry name" value="TRANSCRIPTIONAL REGULATOR-RELATED"/>
    <property type="match status" value="1"/>
</dbReference>
<feature type="transmembrane region" description="Helical" evidence="1">
    <location>
        <begin position="53"/>
        <end position="74"/>
    </location>
</feature>
<dbReference type="Pfam" id="PF04397">
    <property type="entry name" value="LytTR"/>
    <property type="match status" value="1"/>
</dbReference>
<evidence type="ECO:0000313" key="3">
    <source>
        <dbReference type="EMBL" id="KAB7732248.1"/>
    </source>
</evidence>
<dbReference type="GO" id="GO:0000156">
    <property type="term" value="F:phosphorelay response regulator activity"/>
    <property type="evidence" value="ECO:0007669"/>
    <property type="project" value="InterPro"/>
</dbReference>
<dbReference type="InterPro" id="IPR007492">
    <property type="entry name" value="LytTR_DNA-bd_dom"/>
</dbReference>
<keyword evidence="4" id="KW-1185">Reference proteome</keyword>
<comment type="caution">
    <text evidence="3">The sequence shown here is derived from an EMBL/GenBank/DDBJ whole genome shotgun (WGS) entry which is preliminary data.</text>
</comment>
<evidence type="ECO:0000313" key="4">
    <source>
        <dbReference type="Proteomes" id="UP000488299"/>
    </source>
</evidence>
<keyword evidence="1" id="KW-0472">Membrane</keyword>
<feature type="transmembrane region" description="Helical" evidence="1">
    <location>
        <begin position="86"/>
        <end position="108"/>
    </location>
</feature>
<feature type="domain" description="HTH LytTR-type" evidence="2">
    <location>
        <begin position="190"/>
        <end position="300"/>
    </location>
</feature>
<proteinExistence type="predicted"/>
<sequence length="300" mass="33488">MWSLLRQPYTVLEPPAVQVRVAGLIGLFVGLFLVVFQPFGLAEWQTSAKWLKISGFGLVSFVLTAVHFTLWPTLFPRFFAEQHWTVGRAIGFVLLNLLQVTFGNFFYLNLFAKLPFTLDNLIWGVLATLGVGVFPVTGVIVGGYIRRLRAYQNLAAQLHPVGVLPKEETSAPQTSPIQTIAEQGFASATLIAENDKDSLTLSPIDLLLIESSDNYCTVYFLKDGRVQKVLLRSSLSRLESQLKPFSRLVRCHRSYVVNLDRVERVTGNAQGYKLHLYGGELEVPVARRYNETLVAGLKGD</sequence>
<dbReference type="GO" id="GO:0003677">
    <property type="term" value="F:DNA binding"/>
    <property type="evidence" value="ECO:0007669"/>
    <property type="project" value="InterPro"/>
</dbReference>
<dbReference type="InterPro" id="IPR046947">
    <property type="entry name" value="LytR-like"/>
</dbReference>
<keyword evidence="1" id="KW-0812">Transmembrane</keyword>
<reference evidence="3 4" key="1">
    <citation type="submission" date="2019-10" db="EMBL/GenBank/DDBJ databases">
        <title>Rudanella paleaurantiibacter sp. nov., isolated from sludge.</title>
        <authorList>
            <person name="Xu S.Q."/>
        </authorList>
    </citation>
    <scope>NUCLEOTIDE SEQUENCE [LARGE SCALE GENOMIC DNA]</scope>
    <source>
        <strain evidence="3 4">HX-22-17</strain>
    </source>
</reference>
<dbReference type="AlphaFoldDB" id="A0A7J5U3N7"/>
<accession>A0A7J5U3N7</accession>
<dbReference type="Gene3D" id="2.40.50.1020">
    <property type="entry name" value="LytTr DNA-binding domain"/>
    <property type="match status" value="1"/>
</dbReference>
<name>A0A7J5U3N7_9BACT</name>